<dbReference type="CDD" id="cd00093">
    <property type="entry name" value="HTH_XRE"/>
    <property type="match status" value="1"/>
</dbReference>
<dbReference type="PROSITE" id="PS50943">
    <property type="entry name" value="HTH_CROC1"/>
    <property type="match status" value="1"/>
</dbReference>
<dbReference type="Proteomes" id="UP000295301">
    <property type="component" value="Unassembled WGS sequence"/>
</dbReference>
<dbReference type="AlphaFoldDB" id="A0A4R5UQK8"/>
<gene>
    <name evidence="2" type="ORF">E1832_21835</name>
</gene>
<dbReference type="InterPro" id="IPR010982">
    <property type="entry name" value="Lambda_DNA-bd_dom_sf"/>
</dbReference>
<dbReference type="GO" id="GO:0003677">
    <property type="term" value="F:DNA binding"/>
    <property type="evidence" value="ECO:0007669"/>
    <property type="project" value="InterPro"/>
</dbReference>
<dbReference type="InterPro" id="IPR001387">
    <property type="entry name" value="Cro/C1-type_HTH"/>
</dbReference>
<dbReference type="Gene3D" id="1.10.260.40">
    <property type="entry name" value="lambda repressor-like DNA-binding domains"/>
    <property type="match status" value="1"/>
</dbReference>
<proteinExistence type="predicted"/>
<keyword evidence="3" id="KW-1185">Reference proteome</keyword>
<organism evidence="2 3">
    <name type="scientific">Antarcticimicrobium luteum</name>
    <dbReference type="NCBI Taxonomy" id="2547397"/>
    <lineage>
        <taxon>Bacteria</taxon>
        <taxon>Pseudomonadati</taxon>
        <taxon>Pseudomonadota</taxon>
        <taxon>Alphaproteobacteria</taxon>
        <taxon>Rhodobacterales</taxon>
        <taxon>Paracoccaceae</taxon>
        <taxon>Antarcticimicrobium</taxon>
    </lineage>
</organism>
<feature type="domain" description="HTH cro/C1-type" evidence="1">
    <location>
        <begin position="17"/>
        <end position="63"/>
    </location>
</feature>
<dbReference type="Pfam" id="PF13560">
    <property type="entry name" value="HTH_31"/>
    <property type="match status" value="1"/>
</dbReference>
<sequence>MVNRHLAENLRTLAGYGKSVSEICRRAGVNRTQFNRYLGGTAQPSLQTLRRICDFFGVDEHEILMPPDAFRAIIRLRPPQMAMTDDKAARFVQRLFLAQRTPAAQPGYYHGYIMPEPDVPVVYVHLIRIGWSGQGTTVKLVARFPDDLINLPRRLTFEGTAFEQAGKLFCLMQERRRRRSASCIVLSLGDFDTPVFLDGIVTGTEPESGNEITSFRVIWRFIGEKPDLRQALRQCGPYPAEATGLPDAVAATLIGRR</sequence>
<dbReference type="SUPFAM" id="SSF47413">
    <property type="entry name" value="lambda repressor-like DNA-binding domains"/>
    <property type="match status" value="1"/>
</dbReference>
<dbReference type="EMBL" id="SMUV01000074">
    <property type="protein sequence ID" value="TDK41328.1"/>
    <property type="molecule type" value="Genomic_DNA"/>
</dbReference>
<evidence type="ECO:0000313" key="3">
    <source>
        <dbReference type="Proteomes" id="UP000295301"/>
    </source>
</evidence>
<dbReference type="OrthoDB" id="8902678at2"/>
<name>A0A4R5UQK8_9RHOB</name>
<evidence type="ECO:0000313" key="2">
    <source>
        <dbReference type="EMBL" id="TDK41328.1"/>
    </source>
</evidence>
<reference evidence="2 3" key="1">
    <citation type="submission" date="2019-03" db="EMBL/GenBank/DDBJ databases">
        <title>Ruegeria lutea sp. nov., a novel strain, isolated from marine sediment, the Masan Bay, South Korea.</title>
        <authorList>
            <person name="Kim J."/>
            <person name="Kim D.-Y."/>
            <person name="Lee S.-S."/>
        </authorList>
    </citation>
    <scope>NUCLEOTIDE SEQUENCE [LARGE SCALE GENOMIC DNA]</scope>
    <source>
        <strain evidence="2 3">318-1</strain>
    </source>
</reference>
<dbReference type="SMART" id="SM00530">
    <property type="entry name" value="HTH_XRE"/>
    <property type="match status" value="1"/>
</dbReference>
<protein>
    <recommendedName>
        <fullName evidence="1">HTH cro/C1-type domain-containing protein</fullName>
    </recommendedName>
</protein>
<comment type="caution">
    <text evidence="2">The sequence shown here is derived from an EMBL/GenBank/DDBJ whole genome shotgun (WGS) entry which is preliminary data.</text>
</comment>
<accession>A0A4R5UQK8</accession>
<evidence type="ECO:0000259" key="1">
    <source>
        <dbReference type="PROSITE" id="PS50943"/>
    </source>
</evidence>